<sequence length="137" mass="15851">MSSKPTLLDQEQQQAQSMVRMKSCGLSHGSPVIDCDDELSRSALFAFRAKEEEITQKKMAVKQKVEAQLGRVEQETKKLVEIRNEKEYREAVEAFNDKNKEKGQLVTRLMELVTESERMRTKKLEDISKQIESFVKI</sequence>
<dbReference type="PANTHER" id="PTHR21470:SF14">
    <property type="entry name" value="RAB6-INTERACTING GOLGIN"/>
    <property type="match status" value="1"/>
</dbReference>
<dbReference type="EMBL" id="LEKV01001068">
    <property type="protein sequence ID" value="KVI09243.1"/>
    <property type="molecule type" value="Genomic_DNA"/>
</dbReference>
<dbReference type="STRING" id="59895.A0A124SHE0"/>
<protein>
    <submittedName>
        <fullName evidence="1">Golgin, RAB6-interacting</fullName>
    </submittedName>
</protein>
<proteinExistence type="predicted"/>
<dbReference type="OMA" id="SERMRTK"/>
<reference evidence="1 2" key="1">
    <citation type="journal article" date="2016" name="Sci. Rep.">
        <title>The genome sequence of the outbreeding globe artichoke constructed de novo incorporating a phase-aware low-pass sequencing strategy of F1 progeny.</title>
        <authorList>
            <person name="Scaglione D."/>
            <person name="Reyes-Chin-Wo S."/>
            <person name="Acquadro A."/>
            <person name="Froenicke L."/>
            <person name="Portis E."/>
            <person name="Beitel C."/>
            <person name="Tirone M."/>
            <person name="Mauro R."/>
            <person name="Lo Monaco A."/>
            <person name="Mauromicale G."/>
            <person name="Faccioli P."/>
            <person name="Cattivelli L."/>
            <person name="Rieseberg L."/>
            <person name="Michelmore R."/>
            <person name="Lanteri S."/>
        </authorList>
    </citation>
    <scope>NUCLEOTIDE SEQUENCE [LARGE SCALE GENOMIC DNA]</scope>
    <source>
        <strain evidence="1">2C</strain>
    </source>
</reference>
<gene>
    <name evidence="1" type="ORF">Ccrd_012336</name>
</gene>
<dbReference type="Pfam" id="PF04949">
    <property type="entry name" value="Transcrip_act"/>
    <property type="match status" value="1"/>
</dbReference>
<dbReference type="Proteomes" id="UP000243975">
    <property type="component" value="Unassembled WGS sequence"/>
</dbReference>
<dbReference type="Gramene" id="KVI09243">
    <property type="protein sequence ID" value="KVI09243"/>
    <property type="gene ID" value="Ccrd_012336"/>
</dbReference>
<dbReference type="PANTHER" id="PTHR21470">
    <property type="entry name" value="RAB6-INTERACTING PROTEIN GORAB"/>
    <property type="match status" value="1"/>
</dbReference>
<evidence type="ECO:0000313" key="1">
    <source>
        <dbReference type="EMBL" id="KVI09243.1"/>
    </source>
</evidence>
<accession>A0A124SHE0</accession>
<name>A0A124SHE0_CYNCS</name>
<comment type="caution">
    <text evidence="1">The sequence shown here is derived from an EMBL/GenBank/DDBJ whole genome shotgun (WGS) entry which is preliminary data.</text>
</comment>
<dbReference type="InterPro" id="IPR007033">
    <property type="entry name" value="GORAB"/>
</dbReference>
<evidence type="ECO:0000313" key="2">
    <source>
        <dbReference type="Proteomes" id="UP000243975"/>
    </source>
</evidence>
<dbReference type="AlphaFoldDB" id="A0A124SHE0"/>
<organism evidence="1 2">
    <name type="scientific">Cynara cardunculus var. scolymus</name>
    <name type="common">Globe artichoke</name>
    <name type="synonym">Cynara scolymus</name>
    <dbReference type="NCBI Taxonomy" id="59895"/>
    <lineage>
        <taxon>Eukaryota</taxon>
        <taxon>Viridiplantae</taxon>
        <taxon>Streptophyta</taxon>
        <taxon>Embryophyta</taxon>
        <taxon>Tracheophyta</taxon>
        <taxon>Spermatophyta</taxon>
        <taxon>Magnoliopsida</taxon>
        <taxon>eudicotyledons</taxon>
        <taxon>Gunneridae</taxon>
        <taxon>Pentapetalae</taxon>
        <taxon>asterids</taxon>
        <taxon>campanulids</taxon>
        <taxon>Asterales</taxon>
        <taxon>Asteraceae</taxon>
        <taxon>Carduoideae</taxon>
        <taxon>Cardueae</taxon>
        <taxon>Carduinae</taxon>
        <taxon>Cynara</taxon>
    </lineage>
</organism>
<keyword evidence="2" id="KW-1185">Reference proteome</keyword>